<evidence type="ECO:0000256" key="5">
    <source>
        <dbReference type="ARBA" id="ARBA00023136"/>
    </source>
</evidence>
<evidence type="ECO:0000256" key="3">
    <source>
        <dbReference type="ARBA" id="ARBA00022692"/>
    </source>
</evidence>
<dbReference type="PROSITE" id="PS51382">
    <property type="entry name" value="SPX"/>
    <property type="match status" value="1"/>
</dbReference>
<feature type="transmembrane region" description="Helical" evidence="6">
    <location>
        <begin position="533"/>
        <end position="557"/>
    </location>
</feature>
<dbReference type="Proteomes" id="UP000001070">
    <property type="component" value="Unassembled WGS sequence"/>
</dbReference>
<dbReference type="GO" id="GO:0000822">
    <property type="term" value="F:inositol hexakisphosphate binding"/>
    <property type="evidence" value="ECO:0007669"/>
    <property type="project" value="TreeGrafter"/>
</dbReference>
<evidence type="ECO:0000313" key="9">
    <source>
        <dbReference type="EMBL" id="EDV99411.1"/>
    </source>
</evidence>
<dbReference type="PhylomeDB" id="B4JR81"/>
<dbReference type="OMA" id="LMVPEWR"/>
<feature type="transmembrane region" description="Helical" evidence="6">
    <location>
        <begin position="218"/>
        <end position="245"/>
    </location>
</feature>
<dbReference type="PANTHER" id="PTHR10783:SF127">
    <property type="entry name" value="LD30826P-RELATED"/>
    <property type="match status" value="1"/>
</dbReference>
<keyword evidence="3 6" id="KW-0812">Transmembrane</keyword>
<reference evidence="9 10" key="1">
    <citation type="journal article" date="2007" name="Nature">
        <title>Evolution of genes and genomes on the Drosophila phylogeny.</title>
        <authorList>
            <consortium name="Drosophila 12 Genomes Consortium"/>
            <person name="Clark A.G."/>
            <person name="Eisen M.B."/>
            <person name="Smith D.R."/>
            <person name="Bergman C.M."/>
            <person name="Oliver B."/>
            <person name="Markow T.A."/>
            <person name="Kaufman T.C."/>
            <person name="Kellis M."/>
            <person name="Gelbart W."/>
            <person name="Iyer V.N."/>
            <person name="Pollard D.A."/>
            <person name="Sackton T.B."/>
            <person name="Larracuente A.M."/>
            <person name="Singh N.D."/>
            <person name="Abad J.P."/>
            <person name="Abt D.N."/>
            <person name="Adryan B."/>
            <person name="Aguade M."/>
            <person name="Akashi H."/>
            <person name="Anderson W.W."/>
            <person name="Aquadro C.F."/>
            <person name="Ardell D.H."/>
            <person name="Arguello R."/>
            <person name="Artieri C.G."/>
            <person name="Barbash D.A."/>
            <person name="Barker D."/>
            <person name="Barsanti P."/>
            <person name="Batterham P."/>
            <person name="Batzoglou S."/>
            <person name="Begun D."/>
            <person name="Bhutkar A."/>
            <person name="Blanco E."/>
            <person name="Bosak S.A."/>
            <person name="Bradley R.K."/>
            <person name="Brand A.D."/>
            <person name="Brent M.R."/>
            <person name="Brooks A.N."/>
            <person name="Brown R.H."/>
            <person name="Butlin R.K."/>
            <person name="Caggese C."/>
            <person name="Calvi B.R."/>
            <person name="Bernardo de Carvalho A."/>
            <person name="Caspi A."/>
            <person name="Castrezana S."/>
            <person name="Celniker S.E."/>
            <person name="Chang J.L."/>
            <person name="Chapple C."/>
            <person name="Chatterji S."/>
            <person name="Chinwalla A."/>
            <person name="Civetta A."/>
            <person name="Clifton S.W."/>
            <person name="Comeron J.M."/>
            <person name="Costello J.C."/>
            <person name="Coyne J.A."/>
            <person name="Daub J."/>
            <person name="David R.G."/>
            <person name="Delcher A.L."/>
            <person name="Delehaunty K."/>
            <person name="Do C.B."/>
            <person name="Ebling H."/>
            <person name="Edwards K."/>
            <person name="Eickbush T."/>
            <person name="Evans J.D."/>
            <person name="Filipski A."/>
            <person name="Findeiss S."/>
            <person name="Freyhult E."/>
            <person name="Fulton L."/>
            <person name="Fulton R."/>
            <person name="Garcia A.C."/>
            <person name="Gardiner A."/>
            <person name="Garfield D.A."/>
            <person name="Garvin B.E."/>
            <person name="Gibson G."/>
            <person name="Gilbert D."/>
            <person name="Gnerre S."/>
            <person name="Godfrey J."/>
            <person name="Good R."/>
            <person name="Gotea V."/>
            <person name="Gravely B."/>
            <person name="Greenberg A.J."/>
            <person name="Griffiths-Jones S."/>
            <person name="Gross S."/>
            <person name="Guigo R."/>
            <person name="Gustafson E.A."/>
            <person name="Haerty W."/>
            <person name="Hahn M.W."/>
            <person name="Halligan D.L."/>
            <person name="Halpern A.L."/>
            <person name="Halter G.M."/>
            <person name="Han M.V."/>
            <person name="Heger A."/>
            <person name="Hillier L."/>
            <person name="Hinrichs A.S."/>
            <person name="Holmes I."/>
            <person name="Hoskins R.A."/>
            <person name="Hubisz M.J."/>
            <person name="Hultmark D."/>
            <person name="Huntley M.A."/>
            <person name="Jaffe D.B."/>
            <person name="Jagadeeshan S."/>
            <person name="Jeck W.R."/>
            <person name="Johnson J."/>
            <person name="Jones C.D."/>
            <person name="Jordan W.C."/>
            <person name="Karpen G.H."/>
            <person name="Kataoka E."/>
            <person name="Keightley P.D."/>
            <person name="Kheradpour P."/>
            <person name="Kirkness E.F."/>
            <person name="Koerich L.B."/>
            <person name="Kristiansen K."/>
            <person name="Kudrna D."/>
            <person name="Kulathinal R.J."/>
            <person name="Kumar S."/>
            <person name="Kwok R."/>
            <person name="Lander E."/>
            <person name="Langley C.H."/>
            <person name="Lapoint R."/>
            <person name="Lazzaro B.P."/>
            <person name="Lee S.J."/>
            <person name="Levesque L."/>
            <person name="Li R."/>
            <person name="Lin C.F."/>
            <person name="Lin M.F."/>
            <person name="Lindblad-Toh K."/>
            <person name="Llopart A."/>
            <person name="Long M."/>
            <person name="Low L."/>
            <person name="Lozovsky E."/>
            <person name="Lu J."/>
            <person name="Luo M."/>
            <person name="Machado C.A."/>
            <person name="Makalowski W."/>
            <person name="Marzo M."/>
            <person name="Matsuda M."/>
            <person name="Matzkin L."/>
            <person name="McAllister B."/>
            <person name="McBride C.S."/>
            <person name="McKernan B."/>
            <person name="McKernan K."/>
            <person name="Mendez-Lago M."/>
            <person name="Minx P."/>
            <person name="Mollenhauer M.U."/>
            <person name="Montooth K."/>
            <person name="Mount S.M."/>
            <person name="Mu X."/>
            <person name="Myers E."/>
            <person name="Negre B."/>
            <person name="Newfeld S."/>
            <person name="Nielsen R."/>
            <person name="Noor M.A."/>
            <person name="O'Grady P."/>
            <person name="Pachter L."/>
            <person name="Papaceit M."/>
            <person name="Parisi M.J."/>
            <person name="Parisi M."/>
            <person name="Parts L."/>
            <person name="Pedersen J.S."/>
            <person name="Pesole G."/>
            <person name="Phillippy A.M."/>
            <person name="Ponting C.P."/>
            <person name="Pop M."/>
            <person name="Porcelli D."/>
            <person name="Powell J.R."/>
            <person name="Prohaska S."/>
            <person name="Pruitt K."/>
            <person name="Puig M."/>
            <person name="Quesneville H."/>
            <person name="Ram K.R."/>
            <person name="Rand D."/>
            <person name="Rasmussen M.D."/>
            <person name="Reed L.K."/>
            <person name="Reenan R."/>
            <person name="Reily A."/>
            <person name="Remington K.A."/>
            <person name="Rieger T.T."/>
            <person name="Ritchie M.G."/>
            <person name="Robin C."/>
            <person name="Rogers Y.H."/>
            <person name="Rohde C."/>
            <person name="Rozas J."/>
            <person name="Rubenfield M.J."/>
            <person name="Ruiz A."/>
            <person name="Russo S."/>
            <person name="Salzberg S.L."/>
            <person name="Sanchez-Gracia A."/>
            <person name="Saranga D.J."/>
            <person name="Sato H."/>
            <person name="Schaeffer S.W."/>
            <person name="Schatz M.C."/>
            <person name="Schlenke T."/>
            <person name="Schwartz R."/>
            <person name="Segarra C."/>
            <person name="Singh R.S."/>
            <person name="Sirot L."/>
            <person name="Sirota M."/>
            <person name="Sisneros N.B."/>
            <person name="Smith C.D."/>
            <person name="Smith T.F."/>
            <person name="Spieth J."/>
            <person name="Stage D.E."/>
            <person name="Stark A."/>
            <person name="Stephan W."/>
            <person name="Strausberg R.L."/>
            <person name="Strempel S."/>
            <person name="Sturgill D."/>
            <person name="Sutton G."/>
            <person name="Sutton G.G."/>
            <person name="Tao W."/>
            <person name="Teichmann S."/>
            <person name="Tobari Y.N."/>
            <person name="Tomimura Y."/>
            <person name="Tsolas J.M."/>
            <person name="Valente V.L."/>
            <person name="Venter E."/>
            <person name="Venter J.C."/>
            <person name="Vicario S."/>
            <person name="Vieira F.G."/>
            <person name="Vilella A.J."/>
            <person name="Villasante A."/>
            <person name="Walenz B."/>
            <person name="Wang J."/>
            <person name="Wasserman M."/>
            <person name="Watts T."/>
            <person name="Wilson D."/>
            <person name="Wilson R.K."/>
            <person name="Wing R.A."/>
            <person name="Wolfner M.F."/>
            <person name="Wong A."/>
            <person name="Wong G.K."/>
            <person name="Wu C.I."/>
            <person name="Wu G."/>
            <person name="Yamamoto D."/>
            <person name="Yang H.P."/>
            <person name="Yang S.P."/>
            <person name="Yorke J.A."/>
            <person name="Yoshida K."/>
            <person name="Zdobnov E."/>
            <person name="Zhang P."/>
            <person name="Zhang Y."/>
            <person name="Zimin A.V."/>
            <person name="Baldwin J."/>
            <person name="Abdouelleil A."/>
            <person name="Abdulkadir J."/>
            <person name="Abebe A."/>
            <person name="Abera B."/>
            <person name="Abreu J."/>
            <person name="Acer S.C."/>
            <person name="Aftuck L."/>
            <person name="Alexander A."/>
            <person name="An P."/>
            <person name="Anderson E."/>
            <person name="Anderson S."/>
            <person name="Arachi H."/>
            <person name="Azer M."/>
            <person name="Bachantsang P."/>
            <person name="Barry A."/>
            <person name="Bayul T."/>
            <person name="Berlin A."/>
            <person name="Bessette D."/>
            <person name="Bloom T."/>
            <person name="Blye J."/>
            <person name="Boguslavskiy L."/>
            <person name="Bonnet C."/>
            <person name="Boukhgalter B."/>
            <person name="Bourzgui I."/>
            <person name="Brown A."/>
            <person name="Cahill P."/>
            <person name="Channer S."/>
            <person name="Cheshatsang Y."/>
            <person name="Chuda L."/>
            <person name="Citroen M."/>
            <person name="Collymore A."/>
            <person name="Cooke P."/>
            <person name="Costello M."/>
            <person name="D'Aco K."/>
            <person name="Daza R."/>
            <person name="De Haan G."/>
            <person name="DeGray S."/>
            <person name="DeMaso C."/>
            <person name="Dhargay N."/>
            <person name="Dooley K."/>
            <person name="Dooley E."/>
            <person name="Doricent M."/>
            <person name="Dorje P."/>
            <person name="Dorjee K."/>
            <person name="Dupes A."/>
            <person name="Elong R."/>
            <person name="Falk J."/>
            <person name="Farina A."/>
            <person name="Faro S."/>
            <person name="Ferguson D."/>
            <person name="Fisher S."/>
            <person name="Foley C.D."/>
            <person name="Franke A."/>
            <person name="Friedrich D."/>
            <person name="Gadbois L."/>
            <person name="Gearin G."/>
            <person name="Gearin C.R."/>
            <person name="Giannoukos G."/>
            <person name="Goode T."/>
            <person name="Graham J."/>
            <person name="Grandbois E."/>
            <person name="Grewal S."/>
            <person name="Gyaltsen K."/>
            <person name="Hafez N."/>
            <person name="Hagos B."/>
            <person name="Hall J."/>
            <person name="Henson C."/>
            <person name="Hollinger A."/>
            <person name="Honan T."/>
            <person name="Huard M.D."/>
            <person name="Hughes L."/>
            <person name="Hurhula B."/>
            <person name="Husby M.E."/>
            <person name="Kamat A."/>
            <person name="Kanga B."/>
            <person name="Kashin S."/>
            <person name="Khazanovich D."/>
            <person name="Kisner P."/>
            <person name="Lance K."/>
            <person name="Lara M."/>
            <person name="Lee W."/>
            <person name="Lennon N."/>
            <person name="Letendre F."/>
            <person name="LeVine R."/>
            <person name="Lipovsky A."/>
            <person name="Liu X."/>
            <person name="Liu J."/>
            <person name="Liu S."/>
            <person name="Lokyitsang T."/>
            <person name="Lokyitsang Y."/>
            <person name="Lubonja R."/>
            <person name="Lui A."/>
            <person name="MacDonald P."/>
            <person name="Magnisalis V."/>
            <person name="Maru K."/>
            <person name="Matthews C."/>
            <person name="McCusker W."/>
            <person name="McDonough S."/>
            <person name="Mehta T."/>
            <person name="Meldrim J."/>
            <person name="Meneus L."/>
            <person name="Mihai O."/>
            <person name="Mihalev A."/>
            <person name="Mihova T."/>
            <person name="Mittelman R."/>
            <person name="Mlenga V."/>
            <person name="Montmayeur A."/>
            <person name="Mulrain L."/>
            <person name="Navidi A."/>
            <person name="Naylor J."/>
            <person name="Negash T."/>
            <person name="Nguyen T."/>
            <person name="Nguyen N."/>
            <person name="Nicol R."/>
            <person name="Norbu C."/>
            <person name="Norbu N."/>
            <person name="Novod N."/>
            <person name="O'Neill B."/>
            <person name="Osman S."/>
            <person name="Markiewicz E."/>
            <person name="Oyono O.L."/>
            <person name="Patti C."/>
            <person name="Phunkhang P."/>
            <person name="Pierre F."/>
            <person name="Priest M."/>
            <person name="Raghuraman S."/>
            <person name="Rege F."/>
            <person name="Reyes R."/>
            <person name="Rise C."/>
            <person name="Rogov P."/>
            <person name="Ross K."/>
            <person name="Ryan E."/>
            <person name="Settipalli S."/>
            <person name="Shea T."/>
            <person name="Sherpa N."/>
            <person name="Shi L."/>
            <person name="Shih D."/>
            <person name="Sparrow T."/>
            <person name="Spaulding J."/>
            <person name="Stalker J."/>
            <person name="Stange-Thomann N."/>
            <person name="Stavropoulos S."/>
            <person name="Stone C."/>
            <person name="Strader C."/>
            <person name="Tesfaye S."/>
            <person name="Thomson T."/>
            <person name="Thoulutsang Y."/>
            <person name="Thoulutsang D."/>
            <person name="Topham K."/>
            <person name="Topping I."/>
            <person name="Tsamla T."/>
            <person name="Vassiliev H."/>
            <person name="Vo A."/>
            <person name="Wangchuk T."/>
            <person name="Wangdi T."/>
            <person name="Weiand M."/>
            <person name="Wilkinson J."/>
            <person name="Wilson A."/>
            <person name="Yadav S."/>
            <person name="Young G."/>
            <person name="Yu Q."/>
            <person name="Zembek L."/>
            <person name="Zhong D."/>
            <person name="Zimmer A."/>
            <person name="Zwirko Z."/>
            <person name="Jaffe D.B."/>
            <person name="Alvarez P."/>
            <person name="Brockman W."/>
            <person name="Butler J."/>
            <person name="Chin C."/>
            <person name="Gnerre S."/>
            <person name="Grabherr M."/>
            <person name="Kleber M."/>
            <person name="Mauceli E."/>
            <person name="MacCallum I."/>
        </authorList>
    </citation>
    <scope>NUCLEOTIDE SEQUENCE [LARGE SCALE GENOMIC DNA]</scope>
    <source>
        <strain evidence="10">Tucson 15287-2541.00</strain>
    </source>
</reference>
<feature type="transmembrane region" description="Helical" evidence="6">
    <location>
        <begin position="488"/>
        <end position="512"/>
    </location>
</feature>
<feature type="transmembrane region" description="Helical" evidence="6">
    <location>
        <begin position="257"/>
        <end position="278"/>
    </location>
</feature>
<evidence type="ECO:0000256" key="2">
    <source>
        <dbReference type="ARBA" id="ARBA00009665"/>
    </source>
</evidence>
<evidence type="ECO:0000313" key="10">
    <source>
        <dbReference type="Proteomes" id="UP000001070"/>
    </source>
</evidence>
<dbReference type="AlphaFoldDB" id="B4JR81"/>
<evidence type="ECO:0000256" key="4">
    <source>
        <dbReference type="ARBA" id="ARBA00022989"/>
    </source>
</evidence>
<sequence>MKFGKTFESHLTTEWRQQYMKYSELNEMIRRAVVNAPDAKVTRDLRHIREKDYVASSEVISYYQNFESRFFEVCHQELSRVMDFYAQKLAEAHRKLEAIRAQLILELGPARGTTARHLGLACSEFYLSLIMLQNFWSLNYTAFRKICKKYDKYIRSERGASWFRYNVVEPELSKDELLAMIVEVERLYTTHLTNGDRAKAMAKLRVPPLRRSSPPAQVFLAGVLLGLFVVSAIMVIISFYYLIVFKEVETLMPFGRLYRGLFCWVLCCFYLAINVYVWQNVGINHVLIFNVDLRRHMPATSFLEVAGGMGYLCALTMLLFLHHNEFGVDDPYPFPLVCLLLPLAILINPVRIMNYSARVWMLRCLGRVLTAPFFHVRFADFWLADQMNSLSLCLVDSYHLIRFYFRYYTNSDSSFEFEPDCAAPVIRCLPAGFRLAQCMRRYWDSSDRPISYPLNAVKYATSIAAVICSTIVMESNDNYVSMFDNPWIWSYLIISLISTVYSTTWDLVWDFGLFQVWKGEHFLLRENLIYRKWFYYLVIVANILIRCFWMLEVYLIYNEILLPYNCKTIATLCEITRRFLWNFLRLENEHLFNCGSFRATRDIFLTPLNLNAEESSERRDSSPINVRKKEF</sequence>
<dbReference type="GO" id="GO:0005886">
    <property type="term" value="C:plasma membrane"/>
    <property type="evidence" value="ECO:0007669"/>
    <property type="project" value="TreeGrafter"/>
</dbReference>
<dbReference type="GO" id="GO:0005794">
    <property type="term" value="C:Golgi apparatus"/>
    <property type="evidence" value="ECO:0007669"/>
    <property type="project" value="TreeGrafter"/>
</dbReference>
<accession>B4JR81</accession>
<dbReference type="OrthoDB" id="9970435at2759"/>
<dbReference type="KEGG" id="dgr:6567115"/>
<dbReference type="eggNOG" id="KOG1162">
    <property type="taxonomic scope" value="Eukaryota"/>
</dbReference>
<dbReference type="Pfam" id="PF03105">
    <property type="entry name" value="SPX"/>
    <property type="match status" value="2"/>
</dbReference>
<gene>
    <name evidence="9" type="primary">Dgri\GH13039</name>
    <name evidence="9" type="ORF">Dgri_GH13039</name>
</gene>
<evidence type="ECO:0000256" key="6">
    <source>
        <dbReference type="SAM" id="Phobius"/>
    </source>
</evidence>
<feature type="transmembrane region" description="Helical" evidence="6">
    <location>
        <begin position="299"/>
        <end position="320"/>
    </location>
</feature>
<comment type="subcellular location">
    <subcellularLocation>
        <location evidence="1">Membrane</location>
        <topology evidence="1">Multi-pass membrane protein</topology>
    </subcellularLocation>
</comment>
<evidence type="ECO:0000259" key="7">
    <source>
        <dbReference type="PROSITE" id="PS51380"/>
    </source>
</evidence>
<dbReference type="EMBL" id="CH916372">
    <property type="protein sequence ID" value="EDV99411.1"/>
    <property type="molecule type" value="Genomic_DNA"/>
</dbReference>
<feature type="domain" description="EXS" evidence="7">
    <location>
        <begin position="414"/>
        <end position="618"/>
    </location>
</feature>
<comment type="similarity">
    <text evidence="2">Belongs to the SYG1 (TC 2.A.94) family.</text>
</comment>
<proteinExistence type="inferred from homology"/>
<keyword evidence="10" id="KW-1185">Reference proteome</keyword>
<evidence type="ECO:0000259" key="8">
    <source>
        <dbReference type="PROSITE" id="PS51382"/>
    </source>
</evidence>
<name>B4JR81_DROGR</name>
<feature type="transmembrane region" description="Helical" evidence="6">
    <location>
        <begin position="456"/>
        <end position="473"/>
    </location>
</feature>
<dbReference type="InterPro" id="IPR004342">
    <property type="entry name" value="EXS_C"/>
</dbReference>
<evidence type="ECO:0000256" key="1">
    <source>
        <dbReference type="ARBA" id="ARBA00004141"/>
    </source>
</evidence>
<dbReference type="PROSITE" id="PS51380">
    <property type="entry name" value="EXS"/>
    <property type="match status" value="1"/>
</dbReference>
<organism evidence="10">
    <name type="scientific">Drosophila grimshawi</name>
    <name type="common">Hawaiian fruit fly</name>
    <name type="synonym">Idiomyia grimshawi</name>
    <dbReference type="NCBI Taxonomy" id="7222"/>
    <lineage>
        <taxon>Eukaryota</taxon>
        <taxon>Metazoa</taxon>
        <taxon>Ecdysozoa</taxon>
        <taxon>Arthropoda</taxon>
        <taxon>Hexapoda</taxon>
        <taxon>Insecta</taxon>
        <taxon>Pterygota</taxon>
        <taxon>Neoptera</taxon>
        <taxon>Endopterygota</taxon>
        <taxon>Diptera</taxon>
        <taxon>Brachycera</taxon>
        <taxon>Muscomorpha</taxon>
        <taxon>Ephydroidea</taxon>
        <taxon>Drosophilidae</taxon>
        <taxon>Drosophila</taxon>
        <taxon>Hawaiian Drosophila</taxon>
    </lineage>
</organism>
<dbReference type="InParanoid" id="B4JR81"/>
<keyword evidence="4 6" id="KW-1133">Transmembrane helix</keyword>
<dbReference type="PANTHER" id="PTHR10783">
    <property type="entry name" value="XENOTROPIC AND POLYTROPIC RETROVIRUS RECEPTOR 1-RELATED"/>
    <property type="match status" value="1"/>
</dbReference>
<keyword evidence="5 6" id="KW-0472">Membrane</keyword>
<feature type="domain" description="SPX" evidence="8">
    <location>
        <begin position="1"/>
        <end position="164"/>
    </location>
</feature>
<dbReference type="HOGENOM" id="CLU_006116_3_0_1"/>
<dbReference type="GO" id="GO:0006817">
    <property type="term" value="P:phosphate ion transport"/>
    <property type="evidence" value="ECO:0007669"/>
    <property type="project" value="TreeGrafter"/>
</dbReference>
<dbReference type="InterPro" id="IPR004331">
    <property type="entry name" value="SPX_dom"/>
</dbReference>
<feature type="transmembrane region" description="Helical" evidence="6">
    <location>
        <begin position="332"/>
        <end position="353"/>
    </location>
</feature>
<protein>
    <submittedName>
        <fullName evidence="9">GH13039</fullName>
    </submittedName>
</protein>
<dbReference type="GO" id="GO:0016036">
    <property type="term" value="P:cellular response to phosphate starvation"/>
    <property type="evidence" value="ECO:0007669"/>
    <property type="project" value="TreeGrafter"/>
</dbReference>
<dbReference type="Pfam" id="PF03124">
    <property type="entry name" value="EXS"/>
    <property type="match status" value="1"/>
</dbReference>
<dbReference type="SMR" id="B4JR81"/>